<dbReference type="InterPro" id="IPR047677">
    <property type="entry name" value="GDCCVxC"/>
</dbReference>
<dbReference type="OrthoDB" id="332228at2"/>
<sequence length="73" mass="8250">MSKLPTTVILESILTCPHCGFSKQETMPTDACQFYYECENCKTLLRPKQGDCCVYCSFGSMPCPPIQLQRKCC</sequence>
<gene>
    <name evidence="1" type="ORF">EKN56_13090</name>
</gene>
<organism evidence="1 2">
    <name type="scientific">Limnobaculum zhutongyuii</name>
    <dbReference type="NCBI Taxonomy" id="2498113"/>
    <lineage>
        <taxon>Bacteria</taxon>
        <taxon>Pseudomonadati</taxon>
        <taxon>Pseudomonadota</taxon>
        <taxon>Gammaproteobacteria</taxon>
        <taxon>Enterobacterales</taxon>
        <taxon>Budviciaceae</taxon>
        <taxon>Limnobaculum</taxon>
    </lineage>
</organism>
<proteinExistence type="predicted"/>
<evidence type="ECO:0000313" key="2">
    <source>
        <dbReference type="Proteomes" id="UP000293154"/>
    </source>
</evidence>
<dbReference type="EMBL" id="CP034752">
    <property type="protein sequence ID" value="QBH97250.1"/>
    <property type="molecule type" value="Genomic_DNA"/>
</dbReference>
<evidence type="ECO:0000313" key="1">
    <source>
        <dbReference type="EMBL" id="QBH97250.1"/>
    </source>
</evidence>
<reference evidence="1 2" key="1">
    <citation type="submission" date="2019-03" db="EMBL/GenBank/DDBJ databases">
        <title>Pragia sp. nov. isolated from the gut tract of Carduelis flavirostris.</title>
        <authorList>
            <person name="Ge Y."/>
        </authorList>
    </citation>
    <scope>NUCLEOTIDE SEQUENCE [LARGE SCALE GENOMIC DNA]</scope>
    <source>
        <strain evidence="1 2">CF-458</strain>
    </source>
</reference>
<dbReference type="AlphaFoldDB" id="A0A411WM76"/>
<keyword evidence="2" id="KW-1185">Reference proteome</keyword>
<dbReference type="RefSeq" id="WP_130592184.1">
    <property type="nucleotide sequence ID" value="NZ_CP034752.1"/>
</dbReference>
<dbReference type="KEGG" id="prag:EKN56_13090"/>
<dbReference type="NCBIfam" id="NF041374">
    <property type="entry name" value="GDCCVxC"/>
    <property type="match status" value="1"/>
</dbReference>
<dbReference type="Proteomes" id="UP000293154">
    <property type="component" value="Chromosome"/>
</dbReference>
<accession>A0A411WM76</accession>
<name>A0A411WM76_9GAMM</name>
<protein>
    <submittedName>
        <fullName evidence="1">Uncharacterized protein</fullName>
    </submittedName>
</protein>